<dbReference type="PANTHER" id="PTHR42953">
    <property type="entry name" value="HIGH-AFFINITY ZINC UPTAKE SYSTEM PROTEIN ZNUA-RELATED"/>
    <property type="match status" value="1"/>
</dbReference>
<dbReference type="AlphaFoldDB" id="A0A5A9W3M1"/>
<keyword evidence="3 6" id="KW-0813">Transport</keyword>
<evidence type="ECO:0000256" key="5">
    <source>
        <dbReference type="ARBA" id="ARBA00022906"/>
    </source>
</evidence>
<dbReference type="InterPro" id="IPR050492">
    <property type="entry name" value="Bact_metal-bind_prot9"/>
</dbReference>
<dbReference type="GO" id="GO:0006829">
    <property type="term" value="P:zinc ion transport"/>
    <property type="evidence" value="ECO:0007669"/>
    <property type="project" value="UniProtKB-KW"/>
</dbReference>
<dbReference type="PANTHER" id="PTHR42953:SF3">
    <property type="entry name" value="HIGH-AFFINITY ZINC UPTAKE SYSTEM PROTEIN ZNUA"/>
    <property type="match status" value="1"/>
</dbReference>
<comment type="similarity">
    <text evidence="1 6">Belongs to the bacterial solute-binding protein 9 family.</text>
</comment>
<dbReference type="InterPro" id="IPR006127">
    <property type="entry name" value="ZnuA-like"/>
</dbReference>
<keyword evidence="4 7" id="KW-0732">Signal</keyword>
<evidence type="ECO:0000256" key="7">
    <source>
        <dbReference type="SAM" id="SignalP"/>
    </source>
</evidence>
<proteinExistence type="inferred from homology"/>
<evidence type="ECO:0000256" key="4">
    <source>
        <dbReference type="ARBA" id="ARBA00022729"/>
    </source>
</evidence>
<protein>
    <recommendedName>
        <fullName evidence="2">High-affinity zinc uptake system protein ZnuA</fullName>
    </recommendedName>
</protein>
<dbReference type="GO" id="GO:0046872">
    <property type="term" value="F:metal ion binding"/>
    <property type="evidence" value="ECO:0007669"/>
    <property type="project" value="InterPro"/>
</dbReference>
<dbReference type="PRINTS" id="PR00690">
    <property type="entry name" value="ADHESNFAMILY"/>
</dbReference>
<keyword evidence="5" id="KW-0862">Zinc</keyword>
<evidence type="ECO:0000256" key="3">
    <source>
        <dbReference type="ARBA" id="ARBA00022448"/>
    </source>
</evidence>
<organism evidence="8 9">
    <name type="scientific">Nitrincola tapanii</name>
    <dbReference type="NCBI Taxonomy" id="1708751"/>
    <lineage>
        <taxon>Bacteria</taxon>
        <taxon>Pseudomonadati</taxon>
        <taxon>Pseudomonadota</taxon>
        <taxon>Gammaproteobacteria</taxon>
        <taxon>Oceanospirillales</taxon>
        <taxon>Oceanospirillaceae</taxon>
        <taxon>Nitrincola</taxon>
    </lineage>
</organism>
<keyword evidence="5" id="KW-0406">Ion transport</keyword>
<sequence length="293" mass="32958">MRTLIFLWIMAVLPNLAQAKRLTVGITLHPYYSYVQQVVGDSADILPLIESGFNPHNYELQPADIQRLMRMDAIVLNAIGHDEFAVQALRQLELPHLVQIHANADVPLLNYGQGQTSFNPHTFVSIDAAIRQIYTIARELGQLVPEQASVFQANALNYARELRALKHRYRSQLQALDLSQVRIASTHNAYGYLLQEFGIGIDTVIEPAHGVEPSASQLQATIDRIKAAKIQVLFTELDMDNRYIRVIEEATGVKLYHFSHMTHGEYDADLVMRDMEHNLKTLVQALHLAVGGS</sequence>
<evidence type="ECO:0000313" key="8">
    <source>
        <dbReference type="EMBL" id="KAA0875356.1"/>
    </source>
</evidence>
<dbReference type="EMBL" id="SMRS01000003">
    <property type="protein sequence ID" value="KAA0875356.1"/>
    <property type="molecule type" value="Genomic_DNA"/>
</dbReference>
<dbReference type="OrthoDB" id="9810636at2"/>
<evidence type="ECO:0000256" key="6">
    <source>
        <dbReference type="RuleBase" id="RU003512"/>
    </source>
</evidence>
<dbReference type="Proteomes" id="UP000325302">
    <property type="component" value="Unassembled WGS sequence"/>
</dbReference>
<dbReference type="GO" id="GO:0007155">
    <property type="term" value="P:cell adhesion"/>
    <property type="evidence" value="ECO:0007669"/>
    <property type="project" value="InterPro"/>
</dbReference>
<keyword evidence="9" id="KW-1185">Reference proteome</keyword>
<name>A0A5A9W3M1_9GAMM</name>
<dbReference type="Gene3D" id="3.40.50.1980">
    <property type="entry name" value="Nitrogenase molybdenum iron protein domain"/>
    <property type="match status" value="2"/>
</dbReference>
<reference evidence="8 9" key="1">
    <citation type="submission" date="2019-03" db="EMBL/GenBank/DDBJ databases">
        <title>Nitrincola sp. nov. isolated from an Indian soda lake.</title>
        <authorList>
            <person name="Joshi A."/>
            <person name="Thite S.V."/>
            <person name="Joseph N."/>
            <person name="Dhotre D."/>
            <person name="Moorthy M."/>
            <person name="Shouche Y.S."/>
        </authorList>
    </citation>
    <scope>NUCLEOTIDE SEQUENCE [LARGE SCALE GENOMIC DNA]</scope>
    <source>
        <strain evidence="8 9">MEB193</strain>
    </source>
</reference>
<evidence type="ECO:0000313" key="9">
    <source>
        <dbReference type="Proteomes" id="UP000325302"/>
    </source>
</evidence>
<dbReference type="Pfam" id="PF01297">
    <property type="entry name" value="ZnuA"/>
    <property type="match status" value="1"/>
</dbReference>
<evidence type="ECO:0000256" key="2">
    <source>
        <dbReference type="ARBA" id="ARBA00015915"/>
    </source>
</evidence>
<evidence type="ECO:0000256" key="1">
    <source>
        <dbReference type="ARBA" id="ARBA00011028"/>
    </source>
</evidence>
<gene>
    <name evidence="8" type="ORF">E1H14_05030</name>
</gene>
<accession>A0A5A9W3M1</accession>
<feature type="signal peptide" evidence="7">
    <location>
        <begin position="1"/>
        <end position="19"/>
    </location>
</feature>
<keyword evidence="5" id="KW-0864">Zinc transport</keyword>
<dbReference type="InterPro" id="IPR006128">
    <property type="entry name" value="Lipoprotein_PsaA-like"/>
</dbReference>
<comment type="caution">
    <text evidence="8">The sequence shown here is derived from an EMBL/GenBank/DDBJ whole genome shotgun (WGS) entry which is preliminary data.</text>
</comment>
<dbReference type="SUPFAM" id="SSF53807">
    <property type="entry name" value="Helical backbone' metal receptor"/>
    <property type="match status" value="1"/>
</dbReference>
<feature type="chain" id="PRO_5023134385" description="High-affinity zinc uptake system protein ZnuA" evidence="7">
    <location>
        <begin position="20"/>
        <end position="293"/>
    </location>
</feature>